<keyword evidence="1" id="KW-0812">Transmembrane</keyword>
<evidence type="ECO:0000313" key="2">
    <source>
        <dbReference type="EMBL" id="ANF54131.1"/>
    </source>
</evidence>
<dbReference type="Pfam" id="PF07386">
    <property type="entry name" value="DUF1499"/>
    <property type="match status" value="1"/>
</dbReference>
<dbReference type="Proteomes" id="UP000077603">
    <property type="component" value="Chromosome"/>
</dbReference>
<feature type="transmembrane region" description="Helical" evidence="1">
    <location>
        <begin position="47"/>
        <end position="69"/>
    </location>
</feature>
<reference evidence="2 3" key="1">
    <citation type="journal article" date="2014" name="Genome Announc.">
        <title>Genome Sequence of a Promising Hydrogen-Producing Facultative Anaerobic Bacterium, Brevundimonas naejangsanensis Strain B1.</title>
        <authorList>
            <person name="Su H."/>
            <person name="Zhang T."/>
            <person name="Bao M."/>
            <person name="Jiang Y."/>
            <person name="Wang Y."/>
            <person name="Tan T."/>
        </authorList>
    </citation>
    <scope>NUCLEOTIDE SEQUENCE [LARGE SCALE GENOMIC DNA]</scope>
    <source>
        <strain evidence="2 3">B1</strain>
    </source>
</reference>
<evidence type="ECO:0000313" key="3">
    <source>
        <dbReference type="Proteomes" id="UP000077603"/>
    </source>
</evidence>
<dbReference type="InterPro" id="IPR010865">
    <property type="entry name" value="DUF1499"/>
</dbReference>
<protein>
    <submittedName>
        <fullName evidence="2">DUF1499 domain-containing protein</fullName>
    </submittedName>
</protein>
<keyword evidence="3" id="KW-1185">Reference proteome</keyword>
<keyword evidence="1" id="KW-0472">Membrane</keyword>
<keyword evidence="1" id="KW-1133">Transmembrane helix</keyword>
<dbReference type="KEGG" id="bne:DA69_04870"/>
<feature type="transmembrane region" description="Helical" evidence="1">
    <location>
        <begin position="76"/>
        <end position="96"/>
    </location>
</feature>
<dbReference type="EMBL" id="CP015614">
    <property type="protein sequence ID" value="ANF54131.1"/>
    <property type="molecule type" value="Genomic_DNA"/>
</dbReference>
<name>A0A172Y4I9_9CAUL</name>
<gene>
    <name evidence="2" type="ORF">DA69_04870</name>
</gene>
<dbReference type="RefSeq" id="WP_025977185.1">
    <property type="nucleotide sequence ID" value="NZ_CP015614.1"/>
</dbReference>
<evidence type="ECO:0000256" key="1">
    <source>
        <dbReference type="SAM" id="Phobius"/>
    </source>
</evidence>
<proteinExistence type="predicted"/>
<dbReference type="AlphaFoldDB" id="A0A172Y4I9"/>
<organism evidence="2 3">
    <name type="scientific">Brevundimonas naejangsanensis</name>
    <dbReference type="NCBI Taxonomy" id="588932"/>
    <lineage>
        <taxon>Bacteria</taxon>
        <taxon>Pseudomonadati</taxon>
        <taxon>Pseudomonadota</taxon>
        <taxon>Alphaproteobacteria</taxon>
        <taxon>Caulobacterales</taxon>
        <taxon>Caulobacteraceae</taxon>
        <taxon>Brevundimonas</taxon>
    </lineage>
</organism>
<dbReference type="OrthoDB" id="7204011at2"/>
<accession>A0A172Y4I9</accession>
<dbReference type="STRING" id="588932.DA69_04870"/>
<sequence length="226" mass="23630">MPNSRPKAGVLAKLLLATALLAPGLLLVASAGTRGELWSTDFGIGVLALTVGRILAYLGLAAALAACLLAFRERRLIGIAGAALLIAGVTIAGYLIQERRFTPAPRDVTTDVNEPPAFARGLAAERRLAGADDSHPRACAGLEPASTQVAPETAAWALEKAGFTVFGTSPFRVDGRQQSAWFGVTHDVTVRIRPGRTDVRVAGRDSLKIGDEACRLAKAVVAELTP</sequence>